<evidence type="ECO:0000259" key="9">
    <source>
        <dbReference type="Pfam" id="PF02737"/>
    </source>
</evidence>
<proteinExistence type="predicted"/>
<dbReference type="Gene3D" id="3.90.226.10">
    <property type="entry name" value="2-enoyl-CoA Hydratase, Chain A, domain 1"/>
    <property type="match status" value="1"/>
</dbReference>
<dbReference type="SUPFAM" id="SSF52096">
    <property type="entry name" value="ClpP/crotonase"/>
    <property type="match status" value="1"/>
</dbReference>
<dbReference type="RefSeq" id="WP_163285904.1">
    <property type="nucleotide sequence ID" value="NZ_JAAGVY010000027.1"/>
</dbReference>
<evidence type="ECO:0000313" key="11">
    <source>
        <dbReference type="Proteomes" id="UP000486602"/>
    </source>
</evidence>
<accession>A0A7K3WU03</accession>
<protein>
    <submittedName>
        <fullName evidence="10">3-hydroxyacyl-CoA dehydrogenase</fullName>
    </submittedName>
</protein>
<name>A0A7K3WU03_9FLAO</name>
<sequence>MSKRKIEKVAVLGSGVMGSRIACHFANIGVQVLLLDIVPRELNDKEKSAGMDMENPKVRNRIVNDSLQAALKSNPSPIYDKKFASRIETGNFDDDMKRIGEVDWIIEVVVERLDIKKQVFENVEKHRKEGTLITSNTSGIPIHLMSEGRSEDFQNHFCGTHFFNPPRYLRLMEIIPGPKTDEKVIDFLMEYGSRFLGKETVLCKDTPAFIANRVGVYSIMEIFHLVKELGLSVEDIDKLTGPVIGHAKSATFRTADVVGLDTLVHVANGVKDNCKDDERNAVFAIPDYVQKMVDNKWLGSKSDQGFYKKVKGEGGKSDILSLNLETLEYGEQKKTTFPTLEMTKAESNLAKRLPMLYGGQDKAGEFYRKSFNGLFSYVSFRIPEITDELYKIDAGLRAGFGWKMGPFEKWDAIGVKKVMKNMEEAGLKVNSWVKEMLDSGKESFYKIEKGTKYFYDIPSKTYKEVPTLEGQIFLDNITEEGIIWKNSGVTIKDLGDGIINVEFHTKMNTIGGDVLEGLNKAVDLAEAEYKGMVVSNTGDNFSAGANVGMIFMMAAEQEYDELEFAIRSFQNTMMRMRYSSIPVVAAPHQMALGGGCELCLHADKVIAHAELYMGLVEFGVGVIPGGGGTKEFAMRAGDAMHDGDIRINTFRNRFLTVGQAKVSTSAYEAFDLGYLREGIDEVVVNRDDQLAYAKQAALLLAQKGYTKPIKRKDVKVLGKEALGIVYVGANSMKSGHYISEHDQLISEKLGFVMAGGDLSEITEVSEDYLLGLERRAFVELCQERKTLERLQSMVQKGKVLRN</sequence>
<dbReference type="Pfam" id="PF00378">
    <property type="entry name" value="ECH_1"/>
    <property type="match status" value="1"/>
</dbReference>
<dbReference type="SUPFAM" id="SSF51735">
    <property type="entry name" value="NAD(P)-binding Rossmann-fold domains"/>
    <property type="match status" value="1"/>
</dbReference>
<comment type="catalytic activity">
    <reaction evidence="7">
        <text>a (3S)-3-hydroxyacyl-CoA + NAD(+) = a 3-oxoacyl-CoA + NADH + H(+)</text>
        <dbReference type="Rhea" id="RHEA:22432"/>
        <dbReference type="ChEBI" id="CHEBI:15378"/>
        <dbReference type="ChEBI" id="CHEBI:57318"/>
        <dbReference type="ChEBI" id="CHEBI:57540"/>
        <dbReference type="ChEBI" id="CHEBI:57945"/>
        <dbReference type="ChEBI" id="CHEBI:90726"/>
        <dbReference type="EC" id="1.1.1.35"/>
    </reaction>
</comment>
<keyword evidence="2" id="KW-0276">Fatty acid metabolism</keyword>
<organism evidence="10 11">
    <name type="scientific">Cryomorpha ignava</name>
    <dbReference type="NCBI Taxonomy" id="101383"/>
    <lineage>
        <taxon>Bacteria</taxon>
        <taxon>Pseudomonadati</taxon>
        <taxon>Bacteroidota</taxon>
        <taxon>Flavobacteriia</taxon>
        <taxon>Flavobacteriales</taxon>
        <taxon>Cryomorphaceae</taxon>
        <taxon>Cryomorpha</taxon>
    </lineage>
</organism>
<evidence type="ECO:0000256" key="2">
    <source>
        <dbReference type="ARBA" id="ARBA00022832"/>
    </source>
</evidence>
<reference evidence="10 11" key="1">
    <citation type="submission" date="2020-02" db="EMBL/GenBank/DDBJ databases">
        <title>Out from the shadows clarifying the taxonomy of the family Cryomorphaceae and related taxa by utilizing the GTDB taxonomic framework.</title>
        <authorList>
            <person name="Bowman J.P."/>
        </authorList>
    </citation>
    <scope>NUCLEOTIDE SEQUENCE [LARGE SCALE GENOMIC DNA]</scope>
    <source>
        <strain evidence="10 11">QSSC 1-22</strain>
    </source>
</reference>
<dbReference type="AlphaFoldDB" id="A0A7K3WU03"/>
<keyword evidence="6" id="KW-0443">Lipid metabolism</keyword>
<dbReference type="GO" id="GO:0006635">
    <property type="term" value="P:fatty acid beta-oxidation"/>
    <property type="evidence" value="ECO:0007669"/>
    <property type="project" value="UniProtKB-UniPathway"/>
</dbReference>
<keyword evidence="4" id="KW-0560">Oxidoreductase</keyword>
<keyword evidence="11" id="KW-1185">Reference proteome</keyword>
<keyword evidence="3" id="KW-0442">Lipid degradation</keyword>
<dbReference type="InterPro" id="IPR006176">
    <property type="entry name" value="3-OHacyl-CoA_DH_NAD-bd"/>
</dbReference>
<dbReference type="CDD" id="cd06558">
    <property type="entry name" value="crotonase-like"/>
    <property type="match status" value="1"/>
</dbReference>
<evidence type="ECO:0000256" key="7">
    <source>
        <dbReference type="ARBA" id="ARBA00049556"/>
    </source>
</evidence>
<comment type="pathway">
    <text evidence="1">Lipid metabolism; fatty acid beta-oxidation.</text>
</comment>
<comment type="caution">
    <text evidence="10">The sequence shown here is derived from an EMBL/GenBank/DDBJ whole genome shotgun (WGS) entry which is preliminary data.</text>
</comment>
<evidence type="ECO:0000256" key="6">
    <source>
        <dbReference type="ARBA" id="ARBA00023098"/>
    </source>
</evidence>
<dbReference type="UniPathway" id="UPA00659"/>
<dbReference type="InterPro" id="IPR036291">
    <property type="entry name" value="NAD(P)-bd_dom_sf"/>
</dbReference>
<evidence type="ECO:0000256" key="5">
    <source>
        <dbReference type="ARBA" id="ARBA00023027"/>
    </source>
</evidence>
<dbReference type="Pfam" id="PF02737">
    <property type="entry name" value="3HCDH_N"/>
    <property type="match status" value="1"/>
</dbReference>
<dbReference type="InterPro" id="IPR029045">
    <property type="entry name" value="ClpP/crotonase-like_dom_sf"/>
</dbReference>
<dbReference type="Gene3D" id="3.40.50.720">
    <property type="entry name" value="NAD(P)-binding Rossmann-like Domain"/>
    <property type="match status" value="1"/>
</dbReference>
<dbReference type="Gene3D" id="1.10.1040.50">
    <property type="match status" value="1"/>
</dbReference>
<feature type="domain" description="3-hydroxyacyl-CoA dehydrogenase C-terminal" evidence="8">
    <location>
        <begin position="209"/>
        <end position="308"/>
    </location>
</feature>
<evidence type="ECO:0000256" key="3">
    <source>
        <dbReference type="ARBA" id="ARBA00022963"/>
    </source>
</evidence>
<evidence type="ECO:0000313" key="10">
    <source>
        <dbReference type="EMBL" id="NEN24511.1"/>
    </source>
</evidence>
<dbReference type="GO" id="GO:0003857">
    <property type="term" value="F:(3S)-3-hydroxyacyl-CoA dehydrogenase (NAD+) activity"/>
    <property type="evidence" value="ECO:0007669"/>
    <property type="project" value="UniProtKB-EC"/>
</dbReference>
<evidence type="ECO:0000256" key="4">
    <source>
        <dbReference type="ARBA" id="ARBA00023002"/>
    </source>
</evidence>
<gene>
    <name evidence="10" type="ORF">G3O08_13470</name>
</gene>
<dbReference type="SUPFAM" id="SSF48179">
    <property type="entry name" value="6-phosphogluconate dehydrogenase C-terminal domain-like"/>
    <property type="match status" value="2"/>
</dbReference>
<dbReference type="EMBL" id="JAAGVY010000027">
    <property type="protein sequence ID" value="NEN24511.1"/>
    <property type="molecule type" value="Genomic_DNA"/>
</dbReference>
<dbReference type="Proteomes" id="UP000486602">
    <property type="component" value="Unassembled WGS sequence"/>
</dbReference>
<evidence type="ECO:0000259" key="8">
    <source>
        <dbReference type="Pfam" id="PF00725"/>
    </source>
</evidence>
<feature type="domain" description="3-hydroxyacyl-CoA dehydrogenase NAD binding" evidence="9">
    <location>
        <begin position="8"/>
        <end position="206"/>
    </location>
</feature>
<keyword evidence="5" id="KW-0520">NAD</keyword>
<dbReference type="PANTHER" id="PTHR48075:SF7">
    <property type="entry name" value="3-HYDROXYACYL-COA DEHYDROGENASE-RELATED"/>
    <property type="match status" value="1"/>
</dbReference>
<dbReference type="InterPro" id="IPR001753">
    <property type="entry name" value="Enoyl-CoA_hydra/iso"/>
</dbReference>
<dbReference type="InterPro" id="IPR008927">
    <property type="entry name" value="6-PGluconate_DH-like_C_sf"/>
</dbReference>
<dbReference type="GO" id="GO:0070403">
    <property type="term" value="F:NAD+ binding"/>
    <property type="evidence" value="ECO:0007669"/>
    <property type="project" value="InterPro"/>
</dbReference>
<dbReference type="InterPro" id="IPR006108">
    <property type="entry name" value="3HC_DH_C"/>
</dbReference>
<evidence type="ECO:0000256" key="1">
    <source>
        <dbReference type="ARBA" id="ARBA00005005"/>
    </source>
</evidence>
<dbReference type="PANTHER" id="PTHR48075">
    <property type="entry name" value="3-HYDROXYACYL-COA DEHYDROGENASE FAMILY PROTEIN"/>
    <property type="match status" value="1"/>
</dbReference>
<dbReference type="Pfam" id="PF00725">
    <property type="entry name" value="3HCDH"/>
    <property type="match status" value="1"/>
</dbReference>